<organism evidence="13 14">
    <name type="scientific">Stenotrophomonas lacuserhaii</name>
    <dbReference type="NCBI Taxonomy" id="2760084"/>
    <lineage>
        <taxon>Bacteria</taxon>
        <taxon>Pseudomonadati</taxon>
        <taxon>Pseudomonadota</taxon>
        <taxon>Gammaproteobacteria</taxon>
        <taxon>Lysobacterales</taxon>
        <taxon>Lysobacteraceae</taxon>
        <taxon>Stenotrophomonas</taxon>
    </lineage>
</organism>
<dbReference type="PROSITE" id="PS00717">
    <property type="entry name" value="SIGMA54_1"/>
    <property type="match status" value="1"/>
</dbReference>
<proteinExistence type="inferred from homology"/>
<evidence type="ECO:0000256" key="10">
    <source>
        <dbReference type="PIRNR" id="PIRNR000774"/>
    </source>
</evidence>
<dbReference type="GO" id="GO:0016779">
    <property type="term" value="F:nucleotidyltransferase activity"/>
    <property type="evidence" value="ECO:0007669"/>
    <property type="project" value="UniProtKB-KW"/>
</dbReference>
<evidence type="ECO:0000313" key="14">
    <source>
        <dbReference type="Proteomes" id="UP000636938"/>
    </source>
</evidence>
<gene>
    <name evidence="13" type="primary">rpoN</name>
    <name evidence="13" type="ORF">H9654_02695</name>
</gene>
<evidence type="ECO:0000256" key="2">
    <source>
        <dbReference type="ARBA" id="ARBA00019942"/>
    </source>
</evidence>
<dbReference type="PROSITE" id="PS50044">
    <property type="entry name" value="SIGMA54_3"/>
    <property type="match status" value="1"/>
</dbReference>
<keyword evidence="3 10" id="KW-0240">DNA-directed RNA polymerase</keyword>
<evidence type="ECO:0000256" key="1">
    <source>
        <dbReference type="ARBA" id="ARBA00008798"/>
    </source>
</evidence>
<evidence type="ECO:0000259" key="12">
    <source>
        <dbReference type="Pfam" id="PF04963"/>
    </source>
</evidence>
<evidence type="ECO:0000256" key="3">
    <source>
        <dbReference type="ARBA" id="ARBA00022478"/>
    </source>
</evidence>
<dbReference type="PANTHER" id="PTHR32248">
    <property type="entry name" value="RNA POLYMERASE SIGMA-54 FACTOR"/>
    <property type="match status" value="1"/>
</dbReference>
<dbReference type="InterPro" id="IPR038709">
    <property type="entry name" value="RpoN_core-bd_sf"/>
</dbReference>
<dbReference type="InterPro" id="IPR007634">
    <property type="entry name" value="RNA_pol_sigma_54_DNA-bd"/>
</dbReference>
<comment type="function">
    <text evidence="10">Sigma factors are initiation factors that promote the attachment of RNA polymerase to specific initiation sites and are then released.</text>
</comment>
<evidence type="ECO:0000256" key="6">
    <source>
        <dbReference type="ARBA" id="ARBA00023015"/>
    </source>
</evidence>
<keyword evidence="9 10" id="KW-0804">Transcription</keyword>
<evidence type="ECO:0000256" key="4">
    <source>
        <dbReference type="ARBA" id="ARBA00022679"/>
    </source>
</evidence>
<dbReference type="PRINTS" id="PR00045">
    <property type="entry name" value="SIGMA54FCT"/>
</dbReference>
<dbReference type="EMBL" id="JACSQS010000001">
    <property type="protein sequence ID" value="MBD7953103.1"/>
    <property type="molecule type" value="Genomic_DNA"/>
</dbReference>
<dbReference type="InterPro" id="IPR000394">
    <property type="entry name" value="RNA_pol_sigma_54"/>
</dbReference>
<dbReference type="RefSeq" id="WP_191768918.1">
    <property type="nucleotide sequence ID" value="NZ_JACSQS010000001.1"/>
</dbReference>
<reference evidence="13 14" key="1">
    <citation type="submission" date="2020-08" db="EMBL/GenBank/DDBJ databases">
        <title>A Genomic Blueprint of the Chicken Gut Microbiome.</title>
        <authorList>
            <person name="Gilroy R."/>
            <person name="Ravi A."/>
            <person name="Getino M."/>
            <person name="Pursley I."/>
            <person name="Horton D.L."/>
            <person name="Alikhan N.-F."/>
            <person name="Baker D."/>
            <person name="Gharbi K."/>
            <person name="Hall N."/>
            <person name="Watson M."/>
            <person name="Adriaenssens E.M."/>
            <person name="Foster-Nyarko E."/>
            <person name="Jarju S."/>
            <person name="Secka A."/>
            <person name="Antonio M."/>
            <person name="Oren A."/>
            <person name="Chaudhuri R."/>
            <person name="La Ragione R.M."/>
            <person name="Hildebrand F."/>
            <person name="Pallen M.J."/>
        </authorList>
    </citation>
    <scope>NUCLEOTIDE SEQUENCE [LARGE SCALE GENOMIC DNA]</scope>
    <source>
        <strain evidence="13 14">Sa5BUN4</strain>
    </source>
</reference>
<sequence length="469" mass="51202">MKAALNVQLGQNLHLTPQLLQSIRLLQLDGLQLEQEIQRALDNNPLLEIEEVRDSVAEAGSAVDAATDAAAFDELPESGMWDIPGASWQDGDDDRMARIAAGQSSDPHLRILQGLALELDERALSIAAFWLEHCDDAGYLQSPLAQLQLLGSARLDVQAEELEAIRQRLLQGDPAGMAAQHLGECLQAQLDALPGAVAARHLARRILAGSLELLASHDYPALAAAHGSEEADVHEAVRLILSLQPRPGDSLLPERNAVVVPDVSAWHADGQWRVALNSRSSRRVGINRDYEQALADCPDASPAMREMLAEARWLTRGLSMRHDTLLRTARVIVERQAAFLTRGDEAMAPLTLKEVADTIGMHESTVSRITTGKYLQTPRGTFELKHFFAVRLEGASVSGAAVKAMVRRLIESEPAGRPLADEAIAGLLARQGVNIARRTVAKYREQLDIAPARERRRPVVRQPLMARVG</sequence>
<feature type="domain" description="RNA polymerase sigma factor 54 core-binding" evidence="12">
    <location>
        <begin position="115"/>
        <end position="290"/>
    </location>
</feature>
<dbReference type="NCBIfam" id="TIGR02395">
    <property type="entry name" value="rpoN_sigma"/>
    <property type="match status" value="1"/>
</dbReference>
<dbReference type="PANTHER" id="PTHR32248:SF4">
    <property type="entry name" value="RNA POLYMERASE SIGMA-54 FACTOR"/>
    <property type="match status" value="1"/>
</dbReference>
<dbReference type="PROSITE" id="PS00718">
    <property type="entry name" value="SIGMA54_2"/>
    <property type="match status" value="1"/>
</dbReference>
<comment type="caution">
    <text evidence="13">The sequence shown here is derived from an EMBL/GenBank/DDBJ whole genome shotgun (WGS) entry which is preliminary data.</text>
</comment>
<keyword evidence="7 10" id="KW-0731">Sigma factor</keyword>
<evidence type="ECO:0000256" key="7">
    <source>
        <dbReference type="ARBA" id="ARBA00023082"/>
    </source>
</evidence>
<evidence type="ECO:0000256" key="8">
    <source>
        <dbReference type="ARBA" id="ARBA00023125"/>
    </source>
</evidence>
<dbReference type="Pfam" id="PF04552">
    <property type="entry name" value="Sigma54_DBD"/>
    <property type="match status" value="1"/>
</dbReference>
<evidence type="ECO:0000259" key="11">
    <source>
        <dbReference type="Pfam" id="PF04552"/>
    </source>
</evidence>
<dbReference type="GO" id="GO:0001216">
    <property type="term" value="F:DNA-binding transcription activator activity"/>
    <property type="evidence" value="ECO:0007669"/>
    <property type="project" value="InterPro"/>
</dbReference>
<dbReference type="PIRSF" id="PIRSF000774">
    <property type="entry name" value="RpoN"/>
    <property type="match status" value="1"/>
</dbReference>
<keyword evidence="6 10" id="KW-0805">Transcription regulation</keyword>
<dbReference type="Proteomes" id="UP000636938">
    <property type="component" value="Unassembled WGS sequence"/>
</dbReference>
<protein>
    <recommendedName>
        <fullName evidence="2 10">RNA polymerase sigma-54 factor</fullName>
    </recommendedName>
</protein>
<evidence type="ECO:0000256" key="9">
    <source>
        <dbReference type="ARBA" id="ARBA00023163"/>
    </source>
</evidence>
<dbReference type="GO" id="GO:0003677">
    <property type="term" value="F:DNA binding"/>
    <property type="evidence" value="ECO:0007669"/>
    <property type="project" value="UniProtKB-KW"/>
</dbReference>
<dbReference type="GO" id="GO:0000428">
    <property type="term" value="C:DNA-directed RNA polymerase complex"/>
    <property type="evidence" value="ECO:0007669"/>
    <property type="project" value="UniProtKB-KW"/>
</dbReference>
<feature type="domain" description="RNA polymerase sigma factor 54 DNA-binding" evidence="11">
    <location>
        <begin position="304"/>
        <end position="457"/>
    </location>
</feature>
<keyword evidence="5 10" id="KW-0548">Nucleotidyltransferase</keyword>
<name>A0A8X8FTE1_9GAMM</name>
<dbReference type="InterPro" id="IPR007046">
    <property type="entry name" value="RNA_pol_sigma_54_core-bd"/>
</dbReference>
<dbReference type="GO" id="GO:0006352">
    <property type="term" value="P:DNA-templated transcription initiation"/>
    <property type="evidence" value="ECO:0007669"/>
    <property type="project" value="InterPro"/>
</dbReference>
<keyword evidence="4 10" id="KW-0808">Transferase</keyword>
<keyword evidence="14" id="KW-1185">Reference proteome</keyword>
<dbReference type="Gene3D" id="1.10.10.60">
    <property type="entry name" value="Homeodomain-like"/>
    <property type="match status" value="1"/>
</dbReference>
<evidence type="ECO:0000256" key="5">
    <source>
        <dbReference type="ARBA" id="ARBA00022695"/>
    </source>
</evidence>
<evidence type="ECO:0000313" key="13">
    <source>
        <dbReference type="EMBL" id="MBD7953103.1"/>
    </source>
</evidence>
<dbReference type="Pfam" id="PF04963">
    <property type="entry name" value="Sigma54_CBD"/>
    <property type="match status" value="1"/>
</dbReference>
<dbReference type="AlphaFoldDB" id="A0A8X8FTE1"/>
<accession>A0A8X8FTE1</accession>
<dbReference type="Pfam" id="PF00309">
    <property type="entry name" value="Sigma54_AID"/>
    <property type="match status" value="1"/>
</dbReference>
<dbReference type="Gene3D" id="1.10.10.1330">
    <property type="entry name" value="RNA polymerase sigma-54 factor, core-binding domain"/>
    <property type="match status" value="1"/>
</dbReference>
<dbReference type="GO" id="GO:0016987">
    <property type="term" value="F:sigma factor activity"/>
    <property type="evidence" value="ECO:0007669"/>
    <property type="project" value="UniProtKB-KW"/>
</dbReference>
<comment type="similarity">
    <text evidence="1 10">Belongs to the sigma-54 factor family.</text>
</comment>
<keyword evidence="8 10" id="KW-0238">DNA-binding</keyword>